<feature type="region of interest" description="Disordered" evidence="9">
    <location>
        <begin position="355"/>
        <end position="379"/>
    </location>
</feature>
<keyword evidence="8" id="KW-0325">Glycoprotein</keyword>
<proteinExistence type="evidence at transcript level"/>
<dbReference type="GO" id="GO:0007155">
    <property type="term" value="P:cell adhesion"/>
    <property type="evidence" value="ECO:0007669"/>
    <property type="project" value="UniProtKB-KW"/>
</dbReference>
<feature type="region of interest" description="Disordered" evidence="9">
    <location>
        <begin position="508"/>
        <end position="546"/>
    </location>
</feature>
<comment type="subcellular location">
    <subcellularLocation>
        <location evidence="1">Secreted</location>
        <location evidence="1">Extracellular space</location>
        <location evidence="1">Extracellular matrix</location>
    </subcellularLocation>
</comment>
<feature type="compositionally biased region" description="Basic and acidic residues" evidence="9">
    <location>
        <begin position="309"/>
        <end position="329"/>
    </location>
</feature>
<dbReference type="InterPro" id="IPR038678">
    <property type="entry name" value="Spondin_N_sf"/>
</dbReference>
<evidence type="ECO:0000256" key="9">
    <source>
        <dbReference type="SAM" id="MobiDB-lite"/>
    </source>
</evidence>
<sequence>MVAPCSESCRQNNKVTMGSHSPSKYRHHTFLSFVPVVLCVVLFAAPSALIEVVYAGTATGHTPPEEGGCPSEQLAQYRVVFNTHWSREEFPKHYPQWRPHAQWTKLLGVSHSGEHTLFREGQRASAALKEFTETGRSDQLDGVTYSSQGTLVLDAFYAPAITEGVGQTQAKFFADGNHSRISMVAKIVPSPDWFVGVDSLQLCAAGHWINATSIQLSPMDAGTDQGLAFTSPSWQLSPPDPVTRITHTSPSHPAASFAYPHRTSLPPLASLSIVKIREYRLVNPSRVQVPLRVYSSEHSEENSGQLSTTERHTSNDKYSYSEHDHNSHNKDEIYQQKLNKAEEQNSVMIEHSNSVLDQTSTADTSKGHSYDSPSHDRLYPYITSNEVTRTLSEPSMARVSTIEEQQQQLNSNRPSHDSPLRHHIYSSDDISITFEAHGASQDPQQQNSGENQEISNDVTDTGERATNSEQDLSYNEVLPREQYDRQAAKASQQHHQKLQQLLQEKRRKLKEKKRKHKERKLAAAQRRGGAKRGRSDGGERGLERARRRKYKMSNLTSIPKGDAMSVIDSIVETYQRDQRRKRRQQRREERRRRRMLNRMNGVTPRRGKEAVDCTVGEWTIWSSCSKTCGIGEQVRKREVTQQPRRGGLKCPTVTETTWCGSARDCHRDYFRW</sequence>
<feature type="domain" description="Spondin" evidence="11">
    <location>
        <begin position="65"/>
        <end position="253"/>
    </location>
</feature>
<dbReference type="AlphaFoldDB" id="A0A6A7FVQ0"/>
<dbReference type="SMART" id="SM00209">
    <property type="entry name" value="TSP1"/>
    <property type="match status" value="1"/>
</dbReference>
<keyword evidence="10" id="KW-1133">Transmembrane helix</keyword>
<keyword evidence="10" id="KW-0812">Transmembrane</keyword>
<keyword evidence="2" id="KW-0964">Secreted</keyword>
<dbReference type="PANTHER" id="PTHR11311:SF15">
    <property type="entry name" value="SPONDIN-2"/>
    <property type="match status" value="1"/>
</dbReference>
<feature type="compositionally biased region" description="Basic and acidic residues" evidence="9">
    <location>
        <begin position="533"/>
        <end position="544"/>
    </location>
</feature>
<dbReference type="PROSITE" id="PS51020">
    <property type="entry name" value="SPONDIN"/>
    <property type="match status" value="1"/>
</dbReference>
<feature type="transmembrane region" description="Helical" evidence="10">
    <location>
        <begin position="30"/>
        <end position="54"/>
    </location>
</feature>
<feature type="compositionally biased region" description="Basic and acidic residues" evidence="9">
    <location>
        <begin position="365"/>
        <end position="378"/>
    </location>
</feature>
<evidence type="ECO:0000256" key="1">
    <source>
        <dbReference type="ARBA" id="ARBA00004498"/>
    </source>
</evidence>
<dbReference type="SUPFAM" id="SSF82895">
    <property type="entry name" value="TSP-1 type 1 repeat"/>
    <property type="match status" value="1"/>
</dbReference>
<keyword evidence="7" id="KW-1015">Disulfide bond</keyword>
<dbReference type="InterPro" id="IPR036383">
    <property type="entry name" value="TSP1_rpt_sf"/>
</dbReference>
<evidence type="ECO:0000256" key="8">
    <source>
        <dbReference type="ARBA" id="ARBA00023180"/>
    </source>
</evidence>
<dbReference type="InterPro" id="IPR044004">
    <property type="entry name" value="TSP1_spondin_dom"/>
</dbReference>
<dbReference type="EMBL" id="IACT01002906">
    <property type="protein sequence ID" value="LAC22162.1"/>
    <property type="molecule type" value="mRNA"/>
</dbReference>
<evidence type="ECO:0000256" key="5">
    <source>
        <dbReference type="ARBA" id="ARBA00022729"/>
    </source>
</evidence>
<evidence type="ECO:0000256" key="7">
    <source>
        <dbReference type="ARBA" id="ARBA00023157"/>
    </source>
</evidence>
<keyword evidence="6" id="KW-0130">Cell adhesion</keyword>
<feature type="region of interest" description="Disordered" evidence="9">
    <location>
        <begin position="1"/>
        <end position="20"/>
    </location>
</feature>
<evidence type="ECO:0000256" key="3">
    <source>
        <dbReference type="ARBA" id="ARBA00022530"/>
    </source>
</evidence>
<dbReference type="InterPro" id="IPR009465">
    <property type="entry name" value="Spondin_N"/>
</dbReference>
<evidence type="ECO:0000256" key="10">
    <source>
        <dbReference type="SAM" id="Phobius"/>
    </source>
</evidence>
<feature type="compositionally biased region" description="Polar residues" evidence="9">
    <location>
        <begin position="402"/>
        <end position="413"/>
    </location>
</feature>
<feature type="region of interest" description="Disordered" evidence="9">
    <location>
        <begin position="294"/>
        <end position="329"/>
    </location>
</feature>
<protein>
    <submittedName>
        <fullName evidence="12">Spondin-2</fullName>
    </submittedName>
</protein>
<evidence type="ECO:0000313" key="12">
    <source>
        <dbReference type="EMBL" id="LAC22162.1"/>
    </source>
</evidence>
<evidence type="ECO:0000256" key="2">
    <source>
        <dbReference type="ARBA" id="ARBA00022525"/>
    </source>
</evidence>
<name>A0A6A7FVQ0_9CRUS</name>
<feature type="compositionally biased region" description="Polar residues" evidence="9">
    <location>
        <begin position="8"/>
        <end position="20"/>
    </location>
</feature>
<dbReference type="PROSITE" id="PS50092">
    <property type="entry name" value="TSP1"/>
    <property type="match status" value="1"/>
</dbReference>
<keyword evidence="5" id="KW-0732">Signal</keyword>
<evidence type="ECO:0000256" key="6">
    <source>
        <dbReference type="ARBA" id="ARBA00022889"/>
    </source>
</evidence>
<dbReference type="NCBIfam" id="NF038123">
    <property type="entry name" value="NF038123_dom"/>
    <property type="match status" value="1"/>
</dbReference>
<dbReference type="PANTHER" id="PTHR11311">
    <property type="entry name" value="SPONDIN"/>
    <property type="match status" value="1"/>
</dbReference>
<dbReference type="Pfam" id="PF06468">
    <property type="entry name" value="Spond_N"/>
    <property type="match status" value="1"/>
</dbReference>
<evidence type="ECO:0000256" key="4">
    <source>
        <dbReference type="ARBA" id="ARBA00022723"/>
    </source>
</evidence>
<keyword evidence="10" id="KW-0472">Membrane</keyword>
<accession>A0A6A7FVQ0</accession>
<dbReference type="InterPro" id="IPR000884">
    <property type="entry name" value="TSP1_rpt"/>
</dbReference>
<keyword evidence="3" id="KW-0272">Extracellular matrix</keyword>
<keyword evidence="4" id="KW-0479">Metal-binding</keyword>
<reference evidence="12" key="1">
    <citation type="submission" date="2017-11" db="EMBL/GenBank/DDBJ databases">
        <title>The sensing device of the deep-sea amphipod.</title>
        <authorList>
            <person name="Kobayashi H."/>
            <person name="Nagahama T."/>
            <person name="Arai W."/>
            <person name="Sasagawa Y."/>
            <person name="Umeda M."/>
            <person name="Hayashi T."/>
            <person name="Nikaido I."/>
            <person name="Watanabe H."/>
            <person name="Oguri K."/>
            <person name="Kitazato H."/>
            <person name="Fujioka K."/>
            <person name="Kido Y."/>
            <person name="Takami H."/>
        </authorList>
    </citation>
    <scope>NUCLEOTIDE SEQUENCE</scope>
    <source>
        <tissue evidence="12">Whole body</tissue>
    </source>
</reference>
<dbReference type="InterPro" id="IPR051418">
    <property type="entry name" value="Spondin/Thrombospondin_T1"/>
</dbReference>
<dbReference type="GO" id="GO:0046872">
    <property type="term" value="F:metal ion binding"/>
    <property type="evidence" value="ECO:0007669"/>
    <property type="project" value="UniProtKB-KW"/>
</dbReference>
<organism evidence="12">
    <name type="scientific">Hirondellea gigas</name>
    <dbReference type="NCBI Taxonomy" id="1518452"/>
    <lineage>
        <taxon>Eukaryota</taxon>
        <taxon>Metazoa</taxon>
        <taxon>Ecdysozoa</taxon>
        <taxon>Arthropoda</taxon>
        <taxon>Crustacea</taxon>
        <taxon>Multicrustacea</taxon>
        <taxon>Malacostraca</taxon>
        <taxon>Eumalacostraca</taxon>
        <taxon>Peracarida</taxon>
        <taxon>Amphipoda</taxon>
        <taxon>Amphilochidea</taxon>
        <taxon>Lysianassida</taxon>
        <taxon>Lysianassidira</taxon>
        <taxon>Lysianassoidea</taxon>
        <taxon>Lysianassidae</taxon>
        <taxon>Hirondellea</taxon>
    </lineage>
</organism>
<feature type="compositionally biased region" description="Polar residues" evidence="9">
    <location>
        <begin position="441"/>
        <end position="473"/>
    </location>
</feature>
<dbReference type="Pfam" id="PF19028">
    <property type="entry name" value="TSP1_spondin"/>
    <property type="match status" value="1"/>
</dbReference>
<dbReference type="Gene3D" id="2.20.100.10">
    <property type="entry name" value="Thrombospondin type-1 (TSP1) repeat"/>
    <property type="match status" value="1"/>
</dbReference>
<evidence type="ECO:0000259" key="11">
    <source>
        <dbReference type="PROSITE" id="PS51020"/>
    </source>
</evidence>
<feature type="region of interest" description="Disordered" evidence="9">
    <location>
        <begin position="439"/>
        <end position="476"/>
    </location>
</feature>
<dbReference type="Gene3D" id="2.60.40.2130">
    <property type="entry name" value="F-spondin domain"/>
    <property type="match status" value="1"/>
</dbReference>
<feature type="compositionally biased region" description="Basic residues" evidence="9">
    <location>
        <begin position="508"/>
        <end position="519"/>
    </location>
</feature>
<feature type="compositionally biased region" description="Polar residues" evidence="9">
    <location>
        <begin position="355"/>
        <end position="364"/>
    </location>
</feature>
<feature type="region of interest" description="Disordered" evidence="9">
    <location>
        <begin position="393"/>
        <end position="423"/>
    </location>
</feature>